<sequence length="186" mass="20950">MHNEFVKALHKLKRLFNPELDERDPEAEGEDLPVAQGLSEQTAQLQASESQDVAEERHPKQEDVQTAQGMADAETFWDEHVMEDIPVINELSTQPAEQQVMEDNGQMTEQPSEQTPAAPVSQIHQQCMSPPPEDNFHQMGSSSEEELIKEKGKKHKRPSSVDFTAPPAKKSLLPMNRNLEAMVKED</sequence>
<accession>A0A165CJ74</accession>
<dbReference type="RefSeq" id="XP_040760647.1">
    <property type="nucleotide sequence ID" value="XM_040913080.1"/>
</dbReference>
<dbReference type="AlphaFoldDB" id="A0A165CJ74"/>
<organism evidence="2 3">
    <name type="scientific">Laetiporus sulphureus 93-53</name>
    <dbReference type="NCBI Taxonomy" id="1314785"/>
    <lineage>
        <taxon>Eukaryota</taxon>
        <taxon>Fungi</taxon>
        <taxon>Dikarya</taxon>
        <taxon>Basidiomycota</taxon>
        <taxon>Agaricomycotina</taxon>
        <taxon>Agaricomycetes</taxon>
        <taxon>Polyporales</taxon>
        <taxon>Laetiporus</taxon>
    </lineage>
</organism>
<gene>
    <name evidence="2" type="ORF">LAESUDRAFT_762337</name>
</gene>
<name>A0A165CJ74_9APHY</name>
<dbReference type="GeneID" id="63830108"/>
<protein>
    <submittedName>
        <fullName evidence="2">Uncharacterized protein</fullName>
    </submittedName>
</protein>
<feature type="compositionally biased region" description="Polar residues" evidence="1">
    <location>
        <begin position="105"/>
        <end position="115"/>
    </location>
</feature>
<dbReference type="EMBL" id="KV427648">
    <property type="protein sequence ID" value="KZT02907.1"/>
    <property type="molecule type" value="Genomic_DNA"/>
</dbReference>
<dbReference type="InParanoid" id="A0A165CJ74"/>
<evidence type="ECO:0000313" key="2">
    <source>
        <dbReference type="EMBL" id="KZT02907.1"/>
    </source>
</evidence>
<reference evidence="2 3" key="1">
    <citation type="journal article" date="2016" name="Mol. Biol. Evol.">
        <title>Comparative Genomics of Early-Diverging Mushroom-Forming Fungi Provides Insights into the Origins of Lignocellulose Decay Capabilities.</title>
        <authorList>
            <person name="Nagy L.G."/>
            <person name="Riley R."/>
            <person name="Tritt A."/>
            <person name="Adam C."/>
            <person name="Daum C."/>
            <person name="Floudas D."/>
            <person name="Sun H."/>
            <person name="Yadav J.S."/>
            <person name="Pangilinan J."/>
            <person name="Larsson K.H."/>
            <person name="Matsuura K."/>
            <person name="Barry K."/>
            <person name="Labutti K."/>
            <person name="Kuo R."/>
            <person name="Ohm R.A."/>
            <person name="Bhattacharya S.S."/>
            <person name="Shirouzu T."/>
            <person name="Yoshinaga Y."/>
            <person name="Martin F.M."/>
            <person name="Grigoriev I.V."/>
            <person name="Hibbett D.S."/>
        </authorList>
    </citation>
    <scope>NUCLEOTIDE SEQUENCE [LARGE SCALE GENOMIC DNA]</scope>
    <source>
        <strain evidence="2 3">93-53</strain>
    </source>
</reference>
<feature type="compositionally biased region" description="Polar residues" evidence="1">
    <location>
        <begin position="38"/>
        <end position="51"/>
    </location>
</feature>
<evidence type="ECO:0000313" key="3">
    <source>
        <dbReference type="Proteomes" id="UP000076871"/>
    </source>
</evidence>
<feature type="compositionally biased region" description="Acidic residues" evidence="1">
    <location>
        <begin position="19"/>
        <end position="31"/>
    </location>
</feature>
<evidence type="ECO:0000256" key="1">
    <source>
        <dbReference type="SAM" id="MobiDB-lite"/>
    </source>
</evidence>
<feature type="region of interest" description="Disordered" evidence="1">
    <location>
        <begin position="16"/>
        <end position="186"/>
    </location>
</feature>
<dbReference type="Proteomes" id="UP000076871">
    <property type="component" value="Unassembled WGS sequence"/>
</dbReference>
<proteinExistence type="predicted"/>
<keyword evidence="3" id="KW-1185">Reference proteome</keyword>
<feature type="compositionally biased region" description="Basic and acidic residues" evidence="1">
    <location>
        <begin position="54"/>
        <end position="63"/>
    </location>
</feature>